<dbReference type="Proteomes" id="UP000177941">
    <property type="component" value="Unassembled WGS sequence"/>
</dbReference>
<evidence type="ECO:0000256" key="2">
    <source>
        <dbReference type="ARBA" id="ARBA00022801"/>
    </source>
</evidence>
<dbReference type="Gene3D" id="3.20.20.80">
    <property type="entry name" value="Glycosidases"/>
    <property type="match status" value="1"/>
</dbReference>
<keyword evidence="3" id="KW-0326">Glycosidase</keyword>
<evidence type="ECO:0000256" key="4">
    <source>
        <dbReference type="PROSITE-ProRule" id="PRU10055"/>
    </source>
</evidence>
<dbReference type="InterPro" id="IPR018120">
    <property type="entry name" value="Glyco_hydro_1_AS"/>
</dbReference>
<dbReference type="InterPro" id="IPR017853">
    <property type="entry name" value="GH"/>
</dbReference>
<evidence type="ECO:0008006" key="8">
    <source>
        <dbReference type="Google" id="ProtNLM"/>
    </source>
</evidence>
<dbReference type="AlphaFoldDB" id="A0A1G1XAS4"/>
<dbReference type="PANTHER" id="PTHR10353">
    <property type="entry name" value="GLYCOSYL HYDROLASE"/>
    <property type="match status" value="1"/>
</dbReference>
<evidence type="ECO:0000256" key="5">
    <source>
        <dbReference type="RuleBase" id="RU003690"/>
    </source>
</evidence>
<evidence type="ECO:0000313" key="7">
    <source>
        <dbReference type="Proteomes" id="UP000177941"/>
    </source>
</evidence>
<protein>
    <recommendedName>
        <fullName evidence="8">Beta-glucosidase</fullName>
    </recommendedName>
</protein>
<organism evidence="6 7">
    <name type="scientific">Candidatus Andersenbacteria bacterium RIFCSPHIGHO2_12_FULL_45_11b</name>
    <dbReference type="NCBI Taxonomy" id="1797282"/>
    <lineage>
        <taxon>Bacteria</taxon>
        <taxon>Candidatus Anderseniibacteriota</taxon>
    </lineage>
</organism>
<sequence length="377" mass="43763">MNHRGFLYGAATSAHQVEGNCVNNNWWKYEQSRPPQFRSGIACDHWSRYKEDFALANQLGHTAHRLSLEWSKIEPVEGVFDRTAIEHYRAVLAELKRLNMKTFVTLHHFTNPLWLEKYGSWESSQTPERFARYVKYCAEHLGDLVDFWITINEPMVYAVQSYSKAVWPPQKKNIFLFMRVIYNFAKGHMRAYRVLHRATPHAPVGLAMSQVAYASEHTLKNWWFNHRFFSLIKNKQDFIGVNYYFADHADDSNAVKSDLGWIVSPGGLTRILVGLKKYNKPIYITENGIADAHDANRAEFIRSHLRAIETAQKQGADVRGYLHWALIDNFEWAEGFVPRFGLIAIDYATQKRTIRPSAYVYKAIIEQVKQAKNNSVQ</sequence>
<dbReference type="PROSITE" id="PS00572">
    <property type="entry name" value="GLYCOSYL_HYDROL_F1_1"/>
    <property type="match status" value="1"/>
</dbReference>
<accession>A0A1G1XAS4</accession>
<dbReference type="GO" id="GO:0008422">
    <property type="term" value="F:beta-glucosidase activity"/>
    <property type="evidence" value="ECO:0007669"/>
    <property type="project" value="TreeGrafter"/>
</dbReference>
<comment type="caution">
    <text evidence="6">The sequence shown here is derived from an EMBL/GenBank/DDBJ whole genome shotgun (WGS) entry which is preliminary data.</text>
</comment>
<gene>
    <name evidence="6" type="ORF">A3E36_03895</name>
</gene>
<dbReference type="InterPro" id="IPR001360">
    <property type="entry name" value="Glyco_hydro_1"/>
</dbReference>
<dbReference type="EMBL" id="MHHS01000030">
    <property type="protein sequence ID" value="OGY36690.1"/>
    <property type="molecule type" value="Genomic_DNA"/>
</dbReference>
<dbReference type="SUPFAM" id="SSF51445">
    <property type="entry name" value="(Trans)glycosidases"/>
    <property type="match status" value="1"/>
</dbReference>
<reference evidence="6 7" key="1">
    <citation type="journal article" date="2016" name="Nat. Commun.">
        <title>Thousands of microbial genomes shed light on interconnected biogeochemical processes in an aquifer system.</title>
        <authorList>
            <person name="Anantharaman K."/>
            <person name="Brown C.T."/>
            <person name="Hug L.A."/>
            <person name="Sharon I."/>
            <person name="Castelle C.J."/>
            <person name="Probst A.J."/>
            <person name="Thomas B.C."/>
            <person name="Singh A."/>
            <person name="Wilkins M.J."/>
            <person name="Karaoz U."/>
            <person name="Brodie E.L."/>
            <person name="Williams K.H."/>
            <person name="Hubbard S.S."/>
            <person name="Banfield J.F."/>
        </authorList>
    </citation>
    <scope>NUCLEOTIDE SEQUENCE [LARGE SCALE GENOMIC DNA]</scope>
</reference>
<dbReference type="PRINTS" id="PR00131">
    <property type="entry name" value="GLHYDRLASE1"/>
</dbReference>
<dbReference type="GO" id="GO:0005975">
    <property type="term" value="P:carbohydrate metabolic process"/>
    <property type="evidence" value="ECO:0007669"/>
    <property type="project" value="InterPro"/>
</dbReference>
<name>A0A1G1XAS4_9BACT</name>
<evidence type="ECO:0000313" key="6">
    <source>
        <dbReference type="EMBL" id="OGY36690.1"/>
    </source>
</evidence>
<evidence type="ECO:0000256" key="1">
    <source>
        <dbReference type="ARBA" id="ARBA00010838"/>
    </source>
</evidence>
<keyword evidence="2" id="KW-0378">Hydrolase</keyword>
<proteinExistence type="inferred from homology"/>
<feature type="active site" description="Nucleophile" evidence="4">
    <location>
        <position position="286"/>
    </location>
</feature>
<evidence type="ECO:0000256" key="3">
    <source>
        <dbReference type="ARBA" id="ARBA00023295"/>
    </source>
</evidence>
<comment type="similarity">
    <text evidence="1 5">Belongs to the glycosyl hydrolase 1 family.</text>
</comment>
<dbReference type="Pfam" id="PF00232">
    <property type="entry name" value="Glyco_hydro_1"/>
    <property type="match status" value="2"/>
</dbReference>
<dbReference type="PANTHER" id="PTHR10353:SF209">
    <property type="entry name" value="GALACTOLIPID GALACTOSYLTRANSFERASE SFR2, CHLOROPLASTIC"/>
    <property type="match status" value="1"/>
</dbReference>